<keyword evidence="2" id="KW-0695">RNA-directed DNA polymerase</keyword>
<dbReference type="NCBIfam" id="NF041749">
    <property type="entry name" value="Drt4"/>
    <property type="match status" value="1"/>
</dbReference>
<dbReference type="EMBL" id="CP073636">
    <property type="protein sequence ID" value="QUP65311.1"/>
    <property type="molecule type" value="Genomic_DNA"/>
</dbReference>
<dbReference type="AlphaFoldDB" id="A0A8T8LV04"/>
<sequence length="571" mass="65148">MKEFTSPFTSIPLGLSPERHFSEALTRWNYFPNQKDSASELPPCFTTRRFTPEIAVELSNLPIQATRKQHWFDLVEYRVTRYNNISRTLALLHPLAYARLHARIMANYEEITKLTSSKQSAIRVEEHIDGRMIIMNYESHETRTNTALEDTFGKRFRAHTDISNCFGSVYSHSLEWAIQGYDEAKKNLYATPKHWSSLLDVAFRNTKRNETSGLPIGPAASNLAVEIILCRIDKVLDGYGFIFTRYIDDYTAYCETHDEAQRFIRLLGQELSSYRLSLNLNKTSIKELPEPLQDSWTSSLNNALPKRTDNEGILTLSTSEAINFLDFAVRLNNETPDGSVLRYAISAIAPRANNGTAVAVFNYALNLSWHFPALLPLLEKIDARSDAYDIDATHDKLNKIIAINALHRRSDGMCWALYYLKQLNREPGGNQITEVINSKDCAAITMLCQFNSSVALAKEYALRIINDATLYELDQNWLLLYELFLHDHIDDPYPTESTFALLKKYDVSFLYPADRSSHAEQFCHVLSNPFQIPGQTIPFNQWMRRLEAPPLPPKSPSFLHESAKNGAPCPD</sequence>
<dbReference type="RefSeq" id="WP_080479884.1">
    <property type="nucleotide sequence ID" value="NZ_CP073636.1"/>
</dbReference>
<keyword evidence="2" id="KW-0808">Transferase</keyword>
<evidence type="ECO:0000259" key="1">
    <source>
        <dbReference type="PROSITE" id="PS50878"/>
    </source>
</evidence>
<dbReference type="Pfam" id="PF00078">
    <property type="entry name" value="RVT_1"/>
    <property type="match status" value="1"/>
</dbReference>
<proteinExistence type="predicted"/>
<accession>A0A8T8LV04</accession>
<dbReference type="Proteomes" id="UP000005924">
    <property type="component" value="Chromosome"/>
</dbReference>
<dbReference type="GO" id="GO:0003964">
    <property type="term" value="F:RNA-directed DNA polymerase activity"/>
    <property type="evidence" value="ECO:0007669"/>
    <property type="project" value="UniProtKB-KW"/>
</dbReference>
<gene>
    <name evidence="2" type="ORF">PSYCIT7_021300</name>
</gene>
<evidence type="ECO:0000313" key="3">
    <source>
        <dbReference type="Proteomes" id="UP000005924"/>
    </source>
</evidence>
<feature type="domain" description="Reverse transcriptase" evidence="1">
    <location>
        <begin position="76"/>
        <end position="329"/>
    </location>
</feature>
<reference evidence="2" key="2">
    <citation type="submission" date="2021-04" db="EMBL/GenBank/DDBJ databases">
        <title>A complete genome sequence for Pseudomonas syringae Cit7.</title>
        <authorList>
            <person name="Baltrus D.A."/>
        </authorList>
    </citation>
    <scope>NUCLEOTIDE SEQUENCE</scope>
    <source>
        <strain evidence="2">Cit 7</strain>
    </source>
</reference>
<name>A0A8T8LV04_PSESX</name>
<keyword evidence="2" id="KW-0548">Nucleotidyltransferase</keyword>
<protein>
    <submittedName>
        <fullName evidence="2">RNA-directed DNA polymerase</fullName>
    </submittedName>
</protein>
<dbReference type="InterPro" id="IPR000477">
    <property type="entry name" value="RT_dom"/>
</dbReference>
<organism evidence="2 3">
    <name type="scientific">Pseudomonas syringae Cit 7</name>
    <dbReference type="NCBI Taxonomy" id="629264"/>
    <lineage>
        <taxon>Bacteria</taxon>
        <taxon>Pseudomonadati</taxon>
        <taxon>Pseudomonadota</taxon>
        <taxon>Gammaproteobacteria</taxon>
        <taxon>Pseudomonadales</taxon>
        <taxon>Pseudomonadaceae</taxon>
        <taxon>Pseudomonas</taxon>
        <taxon>Pseudomonas syringae</taxon>
    </lineage>
</organism>
<dbReference type="CDD" id="cd01646">
    <property type="entry name" value="RT_Bac_retron_I"/>
    <property type="match status" value="1"/>
</dbReference>
<evidence type="ECO:0000313" key="2">
    <source>
        <dbReference type="EMBL" id="QUP65311.1"/>
    </source>
</evidence>
<dbReference type="PROSITE" id="PS50878">
    <property type="entry name" value="RT_POL"/>
    <property type="match status" value="1"/>
</dbReference>
<reference evidence="2" key="1">
    <citation type="journal article" date="2011" name="PLoS Pathog.">
        <title>Dynamic evolution of pathogenicity revealed by sequencing and comparative genomics of 19 Pseudomonas syringae isolates.</title>
        <authorList>
            <person name="Baltrus D.A."/>
            <person name="Nishimura M.T."/>
            <person name="Romanchuk A."/>
            <person name="Chang J.H."/>
            <person name="Mukhtar M.S."/>
            <person name="Cherkis K."/>
            <person name="Roach J."/>
            <person name="Grant S.R."/>
            <person name="Jones C.D."/>
            <person name="Dangl J.L."/>
        </authorList>
    </citation>
    <scope>NUCLEOTIDE SEQUENCE</scope>
    <source>
        <strain evidence="2">Cit 7</strain>
    </source>
</reference>